<sequence length="101" mass="10998">MDAAERRYLIREGEIPAPFKGGKGEKKQDKKRKSDKLTSCRIHAAVLGYPSWCVTAPRWPPGKQEAPCREVGGILQPLLLEAPGRAPSRPAPPQSPGVTTL</sequence>
<protein>
    <submittedName>
        <fullName evidence="2">Uncharacterized protein</fullName>
    </submittedName>
</protein>
<feature type="region of interest" description="Disordered" evidence="1">
    <location>
        <begin position="80"/>
        <end position="101"/>
    </location>
</feature>
<comment type="caution">
    <text evidence="2">The sequence shown here is derived from an EMBL/GenBank/DDBJ whole genome shotgun (WGS) entry which is preliminary data.</text>
</comment>
<evidence type="ECO:0000256" key="1">
    <source>
        <dbReference type="SAM" id="MobiDB-lite"/>
    </source>
</evidence>
<keyword evidence="3" id="KW-1185">Reference proteome</keyword>
<evidence type="ECO:0000313" key="2">
    <source>
        <dbReference type="EMBL" id="KAK2085330.1"/>
    </source>
</evidence>
<dbReference type="Proteomes" id="UP001266305">
    <property type="component" value="Unassembled WGS sequence"/>
</dbReference>
<proteinExistence type="predicted"/>
<feature type="region of interest" description="Disordered" evidence="1">
    <location>
        <begin position="12"/>
        <end position="37"/>
    </location>
</feature>
<name>A0ABQ9TLC8_SAGOE</name>
<dbReference type="EMBL" id="JASSZA010000021">
    <property type="protein sequence ID" value="KAK2085330.1"/>
    <property type="molecule type" value="Genomic_DNA"/>
</dbReference>
<accession>A0ABQ9TLC8</accession>
<reference evidence="2 3" key="1">
    <citation type="submission" date="2023-05" db="EMBL/GenBank/DDBJ databases">
        <title>B98-5 Cell Line De Novo Hybrid Assembly: An Optical Mapping Approach.</title>
        <authorList>
            <person name="Kananen K."/>
            <person name="Auerbach J.A."/>
            <person name="Kautto E."/>
            <person name="Blachly J.S."/>
        </authorList>
    </citation>
    <scope>NUCLEOTIDE SEQUENCE [LARGE SCALE GENOMIC DNA]</scope>
    <source>
        <strain evidence="2">B95-8</strain>
        <tissue evidence="2">Cell line</tissue>
    </source>
</reference>
<evidence type="ECO:0000313" key="3">
    <source>
        <dbReference type="Proteomes" id="UP001266305"/>
    </source>
</evidence>
<gene>
    <name evidence="2" type="ORF">P7K49_036630</name>
</gene>
<organism evidence="2 3">
    <name type="scientific">Saguinus oedipus</name>
    <name type="common">Cotton-top tamarin</name>
    <name type="synonym">Oedipomidas oedipus</name>
    <dbReference type="NCBI Taxonomy" id="9490"/>
    <lineage>
        <taxon>Eukaryota</taxon>
        <taxon>Metazoa</taxon>
        <taxon>Chordata</taxon>
        <taxon>Craniata</taxon>
        <taxon>Vertebrata</taxon>
        <taxon>Euteleostomi</taxon>
        <taxon>Mammalia</taxon>
        <taxon>Eutheria</taxon>
        <taxon>Euarchontoglires</taxon>
        <taxon>Primates</taxon>
        <taxon>Haplorrhini</taxon>
        <taxon>Platyrrhini</taxon>
        <taxon>Cebidae</taxon>
        <taxon>Callitrichinae</taxon>
        <taxon>Saguinus</taxon>
    </lineage>
</organism>